<feature type="compositionally biased region" description="Polar residues" evidence="7">
    <location>
        <begin position="774"/>
        <end position="783"/>
    </location>
</feature>
<feature type="transmembrane region" description="Helical" evidence="8">
    <location>
        <begin position="634"/>
        <end position="651"/>
    </location>
</feature>
<feature type="transmembrane region" description="Helical" evidence="8">
    <location>
        <begin position="193"/>
        <end position="216"/>
    </location>
</feature>
<evidence type="ECO:0000259" key="9">
    <source>
        <dbReference type="Pfam" id="PF02714"/>
    </source>
</evidence>
<feature type="transmembrane region" description="Helical" evidence="8">
    <location>
        <begin position="576"/>
        <end position="596"/>
    </location>
</feature>
<dbReference type="InterPro" id="IPR045122">
    <property type="entry name" value="Csc1-like"/>
</dbReference>
<feature type="transmembrane region" description="Helical" evidence="8">
    <location>
        <begin position="139"/>
        <end position="156"/>
    </location>
</feature>
<evidence type="ECO:0000256" key="5">
    <source>
        <dbReference type="ARBA" id="ARBA00022989"/>
    </source>
</evidence>
<proteinExistence type="inferred from homology"/>
<evidence type="ECO:0000256" key="8">
    <source>
        <dbReference type="SAM" id="Phobius"/>
    </source>
</evidence>
<accession>A0A9W4T1N5</accession>
<feature type="transmembrane region" description="Helical" evidence="8">
    <location>
        <begin position="713"/>
        <end position="733"/>
    </location>
</feature>
<reference evidence="12" key="1">
    <citation type="submission" date="2022-08" db="EMBL/GenBank/DDBJ databases">
        <authorList>
            <person name="Kallberg Y."/>
            <person name="Tangrot J."/>
            <person name="Rosling A."/>
        </authorList>
    </citation>
    <scope>NUCLEOTIDE SEQUENCE</scope>
    <source>
        <strain evidence="12">Wild A</strain>
    </source>
</reference>
<keyword evidence="6 8" id="KW-0472">Membrane</keyword>
<keyword evidence="4 8" id="KW-0812">Transmembrane</keyword>
<evidence type="ECO:0000256" key="4">
    <source>
        <dbReference type="ARBA" id="ARBA00022692"/>
    </source>
</evidence>
<sequence>MADKNNFHEFLNEQDVFTSSGDFNQIIFGGGIGIPDPPPKKTPGNIAEDADSTALLTTQLLVAIPLGAISLLVFCYLRTRWNAMFAPRSRLQKLAPDPLPTTFFGWIIPLYNMPESHILERVGLDAAVLLAFFKMSYKLFTFCAIVGFVVVGPIKLSKYLDFFPDGNKDGKNSFDNGPNPQPIDETPETAGELASYVILTWVFSLATFYFTFYNYLEFSNIRHKYYLKWKDTIAARTVMVTVIPKELQNDPALADFYESLGFGAVESAVVYRNVRKLRHAIGKRAKYLQKLEEAYVDYLNNPCKDPNYKPEEALKGFEKADDAKTANDNAAQVLSKVSAKRPTKLLSLFGDKVDKVEYYTQKYFEYDNLVEVGRQGAYSTSSIGFVTFENITSAQLASQVLIHSEPFKCRTELAPEPRDIYWYNMSIRTREMIVRNVIVNVLIFLLVFFWSGPISLFASLLSIKTLEKFFPWLAHLAEKNEALKDFIQGTLPTLAVSLFNALLPKIMIFLSKLQGFHARSTIELSTFAKYYFFLLINVLLIFSIVGSVVKNLEEISRDLPGIAYKLATTLPQVSSFFVNFVVIQGIGLFPIHLLQLKEVAYTWTMRVFFSKTPRDYAKATAPPFLDYGEELPPVILIFVIIIVYSSLTPIITFFGAIYFFLGYMCYKYLLLYVYFHPYETAGLAWPKIFRRIIIGLYIYQIMMIGYLSLRKYYYFAASVFPVLVCTFFFFYYVNGAYERASAFIPMKKLREELNKVQTNTSDVTITPKAPETPGSANEFTNTDGPPAAKNEDDIEEGHSHRDVLEDDLYHADPDLYTDYSQPPMSLYDGVLNTGMRNYGPPTLVGILPWLWLPVKRVPSDEDATPGFFHRLLGMNKTGSKPITSRSSRASLGETEEERIQRDLHIQEIADSKIKLATKRAIRDPNNPNRIYYHHPERRRSTLVSPISPITSGGPSNIFSNRSVRMSSPERSEIISRDIPIASSSTLTDSTPIEIPGSENLHARPNRRLTLTDKFGKLAGSNF</sequence>
<feature type="transmembrane region" description="Helical" evidence="8">
    <location>
        <begin position="60"/>
        <end position="79"/>
    </location>
</feature>
<comment type="subcellular location">
    <subcellularLocation>
        <location evidence="1">Membrane</location>
        <topology evidence="1">Multi-pass membrane protein</topology>
    </subcellularLocation>
</comment>
<evidence type="ECO:0000313" key="13">
    <source>
        <dbReference type="Proteomes" id="UP001153678"/>
    </source>
</evidence>
<name>A0A9W4T1N5_9GLOM</name>
<dbReference type="GO" id="GO:0005227">
    <property type="term" value="F:calcium-activated cation channel activity"/>
    <property type="evidence" value="ECO:0007669"/>
    <property type="project" value="InterPro"/>
</dbReference>
<dbReference type="InterPro" id="IPR032880">
    <property type="entry name" value="CSC1/OSCA1-like_N"/>
</dbReference>
<feature type="region of interest" description="Disordered" evidence="7">
    <location>
        <begin position="763"/>
        <end position="799"/>
    </location>
</feature>
<dbReference type="Pfam" id="PF02714">
    <property type="entry name" value="RSN1_7TM"/>
    <property type="match status" value="1"/>
</dbReference>
<gene>
    <name evidence="12" type="ORF">FWILDA_LOCUS14033</name>
</gene>
<feature type="transmembrane region" description="Helical" evidence="8">
    <location>
        <begin position="437"/>
        <end position="463"/>
    </location>
</feature>
<feature type="transmembrane region" description="Helical" evidence="8">
    <location>
        <begin position="657"/>
        <end position="676"/>
    </location>
</feature>
<evidence type="ECO:0000313" key="12">
    <source>
        <dbReference type="EMBL" id="CAI2189347.1"/>
    </source>
</evidence>
<feature type="region of interest" description="Disordered" evidence="7">
    <location>
        <begin position="878"/>
        <end position="897"/>
    </location>
</feature>
<evidence type="ECO:0000256" key="1">
    <source>
        <dbReference type="ARBA" id="ARBA00004141"/>
    </source>
</evidence>
<dbReference type="AlphaFoldDB" id="A0A9W4T1N5"/>
<feature type="compositionally biased region" description="Polar residues" evidence="7">
    <location>
        <begin position="878"/>
        <end position="889"/>
    </location>
</feature>
<evidence type="ECO:0000256" key="7">
    <source>
        <dbReference type="SAM" id="MobiDB-lite"/>
    </source>
</evidence>
<feature type="domain" description="CSC1/OSCA1-like N-terminal transmembrane" evidence="10">
    <location>
        <begin position="56"/>
        <end position="213"/>
    </location>
</feature>
<keyword evidence="3" id="KW-0813">Transport</keyword>
<evidence type="ECO:0000259" key="11">
    <source>
        <dbReference type="Pfam" id="PF14703"/>
    </source>
</evidence>
<dbReference type="Proteomes" id="UP001153678">
    <property type="component" value="Unassembled WGS sequence"/>
</dbReference>
<dbReference type="InterPro" id="IPR003864">
    <property type="entry name" value="CSC1/OSCA1-like_7TM"/>
</dbReference>
<evidence type="ECO:0000256" key="2">
    <source>
        <dbReference type="ARBA" id="ARBA00007779"/>
    </source>
</evidence>
<dbReference type="EMBL" id="CAMKVN010005766">
    <property type="protein sequence ID" value="CAI2189347.1"/>
    <property type="molecule type" value="Genomic_DNA"/>
</dbReference>
<feature type="transmembrane region" description="Helical" evidence="8">
    <location>
        <begin position="530"/>
        <end position="549"/>
    </location>
</feature>
<evidence type="ECO:0000256" key="3">
    <source>
        <dbReference type="ARBA" id="ARBA00022448"/>
    </source>
</evidence>
<feature type="domain" description="CSC1/OSCA1-like 7TM region" evidence="9">
    <location>
        <begin position="435"/>
        <end position="706"/>
    </location>
</feature>
<protein>
    <submittedName>
        <fullName evidence="12">3349_t:CDS:1</fullName>
    </submittedName>
</protein>
<dbReference type="Pfam" id="PF14703">
    <property type="entry name" value="PHM7_cyt"/>
    <property type="match status" value="1"/>
</dbReference>
<keyword evidence="5 8" id="KW-1133">Transmembrane helix</keyword>
<comment type="caution">
    <text evidence="12">The sequence shown here is derived from an EMBL/GenBank/DDBJ whole genome shotgun (WGS) entry which is preliminary data.</text>
</comment>
<dbReference type="GO" id="GO:0005886">
    <property type="term" value="C:plasma membrane"/>
    <property type="evidence" value="ECO:0007669"/>
    <property type="project" value="TreeGrafter"/>
</dbReference>
<dbReference type="PANTHER" id="PTHR13018:SF5">
    <property type="entry name" value="RE44586P"/>
    <property type="match status" value="1"/>
</dbReference>
<evidence type="ECO:0000256" key="6">
    <source>
        <dbReference type="ARBA" id="ARBA00023136"/>
    </source>
</evidence>
<dbReference type="OrthoDB" id="1689567at2759"/>
<keyword evidence="13" id="KW-1185">Reference proteome</keyword>
<feature type="domain" description="CSC1/OSCA1-like cytosolic" evidence="11">
    <location>
        <begin position="235"/>
        <end position="424"/>
    </location>
</feature>
<organism evidence="12 13">
    <name type="scientific">Funneliformis geosporum</name>
    <dbReference type="NCBI Taxonomy" id="1117311"/>
    <lineage>
        <taxon>Eukaryota</taxon>
        <taxon>Fungi</taxon>
        <taxon>Fungi incertae sedis</taxon>
        <taxon>Mucoromycota</taxon>
        <taxon>Glomeromycotina</taxon>
        <taxon>Glomeromycetes</taxon>
        <taxon>Glomerales</taxon>
        <taxon>Glomeraceae</taxon>
        <taxon>Funneliformis</taxon>
    </lineage>
</organism>
<comment type="similarity">
    <text evidence="2">Belongs to the CSC1 (TC 1.A.17) family.</text>
</comment>
<evidence type="ECO:0000259" key="10">
    <source>
        <dbReference type="Pfam" id="PF13967"/>
    </source>
</evidence>
<dbReference type="PANTHER" id="PTHR13018">
    <property type="entry name" value="PROBABLE MEMBRANE PROTEIN DUF221-RELATED"/>
    <property type="match status" value="1"/>
</dbReference>
<feature type="transmembrane region" description="Helical" evidence="8">
    <location>
        <begin position="688"/>
        <end position="707"/>
    </location>
</feature>
<dbReference type="InterPro" id="IPR027815">
    <property type="entry name" value="CSC1/OSCA1-like_cyt"/>
</dbReference>
<dbReference type="Pfam" id="PF13967">
    <property type="entry name" value="RSN1_TM"/>
    <property type="match status" value="1"/>
</dbReference>